<dbReference type="InterPro" id="IPR000909">
    <property type="entry name" value="PLipase_C_PInositol-sp_X_dom"/>
</dbReference>
<evidence type="ECO:0000256" key="6">
    <source>
        <dbReference type="SAM" id="Coils"/>
    </source>
</evidence>
<dbReference type="PROSITE" id="PS50007">
    <property type="entry name" value="PIPLC_X_DOMAIN"/>
    <property type="match status" value="1"/>
</dbReference>
<dbReference type="InterPro" id="IPR051057">
    <property type="entry name" value="PI-PLC_domain"/>
</dbReference>
<accession>A0A449B466</accession>
<feature type="transmembrane region" description="Helical" evidence="7">
    <location>
        <begin position="1686"/>
        <end position="1711"/>
    </location>
</feature>
<evidence type="ECO:0000256" key="7">
    <source>
        <dbReference type="SAM" id="Phobius"/>
    </source>
</evidence>
<evidence type="ECO:0000313" key="9">
    <source>
        <dbReference type="EMBL" id="VEU75365.1"/>
    </source>
</evidence>
<evidence type="ECO:0000313" key="10">
    <source>
        <dbReference type="Proteomes" id="UP000290243"/>
    </source>
</evidence>
<dbReference type="Gene3D" id="3.20.20.190">
    <property type="entry name" value="Phosphatidylinositol (PI) phosphodiesterase"/>
    <property type="match status" value="1"/>
</dbReference>
<feature type="domain" description="Phosphatidylinositol-specific phospholipase C X" evidence="8">
    <location>
        <begin position="62"/>
        <end position="217"/>
    </location>
</feature>
<dbReference type="SMART" id="SM00148">
    <property type="entry name" value="PLCXc"/>
    <property type="match status" value="1"/>
</dbReference>
<keyword evidence="7" id="KW-0472">Membrane</keyword>
<keyword evidence="7" id="KW-1133">Transmembrane helix</keyword>
<dbReference type="GO" id="GO:0004436">
    <property type="term" value="F:phosphatidylinositol diacylglycerol-lyase activity"/>
    <property type="evidence" value="ECO:0007669"/>
    <property type="project" value="UniProtKB-EC"/>
</dbReference>
<evidence type="ECO:0000256" key="4">
    <source>
        <dbReference type="ARBA" id="ARBA00030474"/>
    </source>
</evidence>
<name>A0A449B466_9BACT</name>
<sequence>MKKKFVKTLPFILPMSTIVLISTYTFPSETVDIWKIEGHSYYNNGNFGIKSYNYSKWMTNIHDDKLLFDLSIPSTHDSAMDSGSGIAWTFGSNFARTQSLNTWDQFEAGIRGFDLRIDNDMWLRHGSTYSQIQFQNWLNSAVNFVKENPTEFIIARVKDESFDVNNRRLANQARTNYERIINSPQYNPYLFNNTGQDPDTLDYKVKNLRGKVILINNWHHNITSTNVGGFSFDKFLYRSYSLQDDYNAYPNDKERKVKEMMVKSNSDWENNQNILFMNFLSIATGTSTYPYHYASDINRRIIRYLNSNEDITKLGMVYMDFPGSSLIQAIFKRNYSFSDYELNNGILGRIIPENEIQIDDLLTYSNKITIHGQISNFKIDIVKSGNVIKTITVPELNSNTYEFNFDRNFENNETFYFKFYKETPSNQFYSSKRYNEINIEKFSRNHQHTTNTENLIRTIIEYVNSLPNHLSDLKKYISNTFINSLQEIKPFTNQNRNKYISIKAVWESFLIDFDILKEKFSLLFNKINDFKNKNNSINEIIDENLQNKISEFNNYVLNLLRSYFNQKSYTDHIDFEGLFNKIDSISKSLDYADDIIKKNKNNTFINNKNLIQKMFNNFDYVGKQKWINKINLIKSKSKEKIVSAFNQAKLGTFNLIVDNEINDLILEINNITNNLQTIINNMKSLISGIGLNTLQISFFRNKINEIIENVSAFEELSRDMTDYKNDLTNSNRLINDNERFFQENNYENVTTAKNSLINKIDLLKNKIINQSGNINPTELKKLISEINKLKEKVVEEYTIVNNAKTFISNLNEIYEEQKNYFIRLIDEDLLVSNNEINIIINDANLLNNEGFFTKIPNLQYLNNIQKSNLLEFVKENINIELIKNKYSIYKKIDEENNKLKTLYDSFEGYNSRLVFNNLTQAKKEEFINYYNDADRVLKNGVSLEEISIAYSNLSKFKFLNNSELENDINELITKINNTENIYLFEKVPLINEIIENTSNLEKLEHYKTIVDEKIENNQPLKDLNIYENLNQIQKEYLKNSLFDSLNLVELNDKKNEAETINQLMLNAINIKNNNANYFTEEWFIENNEESKDFFRNAYTLFSNKINEISFDKKIINDTIEEFLNSINLTKQNSLIYINERNINNAKNEFNKIKDEINNILLEFENESDYSLLKEYLDSIRNQVDLLKNTSKNSTNHIEILKLKDDLILIRDQIKNKVNEIRIKNNEENERLLNEFLQNIENVYYAINNKNKLPSWVINNELIINNLPDGYKILNLSLNSNDDLGILNISYEISNNKFTYTKTQKIIDFMTLDQINLENEKRIFNEESEKIDYSVLNKEKLPSNVNDFLVTNLKEGFTTEIIERTNNDSIGEIHLTVTIRKNSFSKTKNFILKGFLTTSQVDFTNKLNKEKEKFNEIINSFNKLIINSKEHENYHDFVDYLNEIETCMLPNIEIVRNSKDIDEIKKISLQSLNKIEEVKSEINKLLELAEKNRYDLFDKEANTIVYLIKNKNQLPSEVDGSQIVVKYLPNYLNSNITKIERDDQAGIFKISFEISNNKYKKQREVSLTGFKTRDINVVIKQINDKREEFDKKYKEFLDLILTLDNSKHFETVKFYKDRLNIEKEEVYSNQANLISINRSIDALKDLQNNFLIKKKEIIKKDIEEEKLKQEEEKKNEIEKSKQKTKNILMYTLIPIASLSVLGIVIWLTIYLIKKNKK</sequence>
<organism evidence="9 10">
    <name type="scientific">Mycoplasmopsis maculosa</name>
    <dbReference type="NCBI Taxonomy" id="114885"/>
    <lineage>
        <taxon>Bacteria</taxon>
        <taxon>Bacillati</taxon>
        <taxon>Mycoplasmatota</taxon>
        <taxon>Mycoplasmoidales</taxon>
        <taxon>Metamycoplasmataceae</taxon>
        <taxon>Mycoplasmopsis</taxon>
    </lineage>
</organism>
<dbReference type="GO" id="GO:0008081">
    <property type="term" value="F:phosphoric diester hydrolase activity"/>
    <property type="evidence" value="ECO:0007669"/>
    <property type="project" value="InterPro"/>
</dbReference>
<evidence type="ECO:0000256" key="2">
    <source>
        <dbReference type="ARBA" id="ARBA00012581"/>
    </source>
</evidence>
<dbReference type="EC" id="4.6.1.13" evidence="2"/>
<evidence type="ECO:0000256" key="1">
    <source>
        <dbReference type="ARBA" id="ARBA00001316"/>
    </source>
</evidence>
<comment type="catalytic activity">
    <reaction evidence="1">
        <text>a 1,2-diacyl-sn-glycero-3-phospho-(1D-myo-inositol) = 1D-myo-inositol 1,2-cyclic phosphate + a 1,2-diacyl-sn-glycerol</text>
        <dbReference type="Rhea" id="RHEA:17093"/>
        <dbReference type="ChEBI" id="CHEBI:17815"/>
        <dbReference type="ChEBI" id="CHEBI:57880"/>
        <dbReference type="ChEBI" id="CHEBI:58484"/>
        <dbReference type="EC" id="4.6.1.13"/>
    </reaction>
</comment>
<keyword evidence="10" id="KW-1185">Reference proteome</keyword>
<dbReference type="PANTHER" id="PTHR13593">
    <property type="match status" value="1"/>
</dbReference>
<reference evidence="9 10" key="1">
    <citation type="submission" date="2019-01" db="EMBL/GenBank/DDBJ databases">
        <authorList>
            <consortium name="Pathogen Informatics"/>
        </authorList>
    </citation>
    <scope>NUCLEOTIDE SEQUENCE [LARGE SCALE GENOMIC DNA]</scope>
    <source>
        <strain evidence="9 10">NCTC10168</strain>
    </source>
</reference>
<dbReference type="RefSeq" id="WP_129646422.1">
    <property type="nucleotide sequence ID" value="NZ_LR215037.1"/>
</dbReference>
<gene>
    <name evidence="9" type="primary">plcA</name>
    <name evidence="9" type="ORF">NCTC10168_00283</name>
</gene>
<keyword evidence="7" id="KW-0812">Transmembrane</keyword>
<evidence type="ECO:0000259" key="8">
    <source>
        <dbReference type="SMART" id="SM00148"/>
    </source>
</evidence>
<feature type="coiled-coil region" evidence="6">
    <location>
        <begin position="1651"/>
        <end position="1686"/>
    </location>
</feature>
<dbReference type="KEGG" id="mmau:NCTC10168_00283"/>
<dbReference type="SUPFAM" id="SSF51695">
    <property type="entry name" value="PLC-like phosphodiesterases"/>
    <property type="match status" value="1"/>
</dbReference>
<dbReference type="InterPro" id="IPR017946">
    <property type="entry name" value="PLC-like_Pdiesterase_TIM-brl"/>
</dbReference>
<evidence type="ECO:0000256" key="5">
    <source>
        <dbReference type="ARBA" id="ARBA00030782"/>
    </source>
</evidence>
<dbReference type="PANTHER" id="PTHR13593:SF113">
    <property type="entry name" value="SI:DKEY-266F7.9"/>
    <property type="match status" value="1"/>
</dbReference>
<dbReference type="EMBL" id="LR215037">
    <property type="protein sequence ID" value="VEU75365.1"/>
    <property type="molecule type" value="Genomic_DNA"/>
</dbReference>
<keyword evidence="9" id="KW-0456">Lyase</keyword>
<dbReference type="GO" id="GO:0006629">
    <property type="term" value="P:lipid metabolic process"/>
    <property type="evidence" value="ECO:0007669"/>
    <property type="project" value="InterPro"/>
</dbReference>
<protein>
    <recommendedName>
        <fullName evidence="3">1-phosphatidylinositol phosphodiesterase</fullName>
        <ecNumber evidence="2">4.6.1.13</ecNumber>
    </recommendedName>
    <alternativeName>
        <fullName evidence="4">Phosphatidylinositol diacylglycerol-lyase</fullName>
    </alternativeName>
    <alternativeName>
        <fullName evidence="5">Phosphatidylinositol-specific phospholipase C</fullName>
    </alternativeName>
</protein>
<keyword evidence="6" id="KW-0175">Coiled coil</keyword>
<dbReference type="Proteomes" id="UP000290243">
    <property type="component" value="Chromosome"/>
</dbReference>
<proteinExistence type="predicted"/>
<evidence type="ECO:0000256" key="3">
    <source>
        <dbReference type="ARBA" id="ARBA00019758"/>
    </source>
</evidence>
<dbReference type="OrthoDB" id="401457at2"/>